<evidence type="ECO:0000313" key="1">
    <source>
        <dbReference type="EMBL" id="KAH7916163.1"/>
    </source>
</evidence>
<sequence length="275" mass="30481">MSSLDTVMTELTVSAVTWLIWDWCLTFDDEVRFVWSKSYKVPIKWAFLSARYVGILSLCSGHILNLIPISCQAKLGLLLALDQILVTTVEIIMVLRVHALYNRNHRMGIFLGFLAISGTIAEILGWALSMPVAQFDPQCVVIHIGPSSPSFLIIFLAIDGLFLLLTLLKCIHAIKTSGNWVPVISVMLRDGTLAFFAITALMLPNIILLITAHGAFAQILTPHFTAMMSCLGCRLILNMQRLPLNLERQHSTTESLPMLTSNIAITIESRSTEAT</sequence>
<gene>
    <name evidence="1" type="ORF">BJ138DRAFT_691561</name>
</gene>
<dbReference type="Proteomes" id="UP000790377">
    <property type="component" value="Unassembled WGS sequence"/>
</dbReference>
<dbReference type="EMBL" id="MU267593">
    <property type="protein sequence ID" value="KAH7916163.1"/>
    <property type="molecule type" value="Genomic_DNA"/>
</dbReference>
<keyword evidence="2" id="KW-1185">Reference proteome</keyword>
<evidence type="ECO:0000313" key="2">
    <source>
        <dbReference type="Proteomes" id="UP000790377"/>
    </source>
</evidence>
<reference evidence="1" key="1">
    <citation type="journal article" date="2021" name="New Phytol.">
        <title>Evolutionary innovations through gain and loss of genes in the ectomycorrhizal Boletales.</title>
        <authorList>
            <person name="Wu G."/>
            <person name="Miyauchi S."/>
            <person name="Morin E."/>
            <person name="Kuo A."/>
            <person name="Drula E."/>
            <person name="Varga T."/>
            <person name="Kohler A."/>
            <person name="Feng B."/>
            <person name="Cao Y."/>
            <person name="Lipzen A."/>
            <person name="Daum C."/>
            <person name="Hundley H."/>
            <person name="Pangilinan J."/>
            <person name="Johnson J."/>
            <person name="Barry K."/>
            <person name="LaButti K."/>
            <person name="Ng V."/>
            <person name="Ahrendt S."/>
            <person name="Min B."/>
            <person name="Choi I.G."/>
            <person name="Park H."/>
            <person name="Plett J.M."/>
            <person name="Magnuson J."/>
            <person name="Spatafora J.W."/>
            <person name="Nagy L.G."/>
            <person name="Henrissat B."/>
            <person name="Grigoriev I.V."/>
            <person name="Yang Z.L."/>
            <person name="Xu J."/>
            <person name="Martin F.M."/>
        </authorList>
    </citation>
    <scope>NUCLEOTIDE SEQUENCE</scope>
    <source>
        <strain evidence="1">ATCC 28755</strain>
    </source>
</reference>
<name>A0ACB8AT31_9AGAM</name>
<accession>A0ACB8AT31</accession>
<comment type="caution">
    <text evidence="1">The sequence shown here is derived from an EMBL/GenBank/DDBJ whole genome shotgun (WGS) entry which is preliminary data.</text>
</comment>
<protein>
    <submittedName>
        <fullName evidence="1">Uncharacterized protein</fullName>
    </submittedName>
</protein>
<proteinExistence type="predicted"/>
<organism evidence="1 2">
    <name type="scientific">Hygrophoropsis aurantiaca</name>
    <dbReference type="NCBI Taxonomy" id="72124"/>
    <lineage>
        <taxon>Eukaryota</taxon>
        <taxon>Fungi</taxon>
        <taxon>Dikarya</taxon>
        <taxon>Basidiomycota</taxon>
        <taxon>Agaricomycotina</taxon>
        <taxon>Agaricomycetes</taxon>
        <taxon>Agaricomycetidae</taxon>
        <taxon>Boletales</taxon>
        <taxon>Coniophorineae</taxon>
        <taxon>Hygrophoropsidaceae</taxon>
        <taxon>Hygrophoropsis</taxon>
    </lineage>
</organism>